<dbReference type="EMBL" id="JARBJD010000279">
    <property type="protein sequence ID" value="KAK2944919.1"/>
    <property type="molecule type" value="Genomic_DNA"/>
</dbReference>
<protein>
    <submittedName>
        <fullName evidence="4">Uncharacterized protein</fullName>
    </submittedName>
</protein>
<feature type="transmembrane region" description="Helical" evidence="2">
    <location>
        <begin position="490"/>
        <end position="516"/>
    </location>
</feature>
<sequence>MTASSINVLFLSPLSFTIPAIPTLVSVEVGYERNSIVPVTLTGEGIPDGTYEVRVMKNGTTKEVMFTVVFLQNECLIDVDVSDAFFVRESEYFISSINALHGGAVRIPNPLTFVIPPVMLDMTMYVSSVRGEESKLCGKEDRPCKSVDWAWEILESLSIDSMSIALLDESEQRTSIEQTTGSLRLFSAEQNGMNTLVIPSTASLGEREAMIVILSSLEIRQIVVRIEVSLSKFVLLSAVNAVVTLKQGSIVGTPSSSRMNSDETSELCGWESGAIQLVNSSSSISEMSFRQLSMGAFLVKSGSLAIDTSDFTSNSPNFASFPSVCRNVECSDDGSVDVRSLSGGDGTEDSISSWIVSSDCTLSSPIINLDSPFFIPKPQAELSTSTWDKEKDTFHVEIHGSTLIPCGLFLEVVGESESGEPGSARIELLPSIATSFNETFISLDLASSIVSNLSSSNPIRGRLSYGNSVTTEEFFTFPTRKAWSSGLGTLAWLIPVIVGVVVFLMLVVLIVVCVVCRRKRKKEDDKVSDEEEEECIEQQEDTEEKSDDTVIKQMNEPTVTDTRADLIIAPGKNEQLNLKNDDEEERPHSVKALKKPMPDPSFEMMVNQSQHPSKSQENAETMMNELDNKELIELDERPKEKKKKKKRAVETLDDVLSPNNEGMMEQANEVQETSAFDETVERPKRKTKKRDRQNEVEEGEIEQMERNMEEEETTKKEKKKKKKKKRVEEEEEKIIETEDLGEQRTKIEGDEDTKPKMETAEGIIGEQETPIELNDEKQDSKKKKKKKKGKKDEADGEQEAVNDGEEHIMEQGVEEDSRPHEVEGKKKRKKKKYTADIAEVAENEDTTLLEGEPDEKPKRKKKKKQALLTEIADDSITHDADV</sequence>
<proteinExistence type="predicted"/>
<feature type="compositionally biased region" description="Acidic residues" evidence="1">
    <location>
        <begin position="526"/>
        <end position="546"/>
    </location>
</feature>
<evidence type="ECO:0000256" key="1">
    <source>
        <dbReference type="SAM" id="MobiDB-lite"/>
    </source>
</evidence>
<organism evidence="4 5">
    <name type="scientific">Blattamonas nauphoetae</name>
    <dbReference type="NCBI Taxonomy" id="2049346"/>
    <lineage>
        <taxon>Eukaryota</taxon>
        <taxon>Metamonada</taxon>
        <taxon>Preaxostyla</taxon>
        <taxon>Oxymonadida</taxon>
        <taxon>Blattamonas</taxon>
    </lineage>
</organism>
<evidence type="ECO:0000256" key="2">
    <source>
        <dbReference type="SAM" id="Phobius"/>
    </source>
</evidence>
<feature type="compositionally biased region" description="Basic and acidic residues" evidence="1">
    <location>
        <begin position="741"/>
        <end position="759"/>
    </location>
</feature>
<evidence type="ECO:0000256" key="3">
    <source>
        <dbReference type="SAM" id="SignalP"/>
    </source>
</evidence>
<dbReference type="Proteomes" id="UP001281761">
    <property type="component" value="Unassembled WGS sequence"/>
</dbReference>
<feature type="compositionally biased region" description="Basic and acidic residues" evidence="1">
    <location>
        <begin position="804"/>
        <end position="824"/>
    </location>
</feature>
<keyword evidence="5" id="KW-1185">Reference proteome</keyword>
<feature type="compositionally biased region" description="Acidic residues" evidence="1">
    <location>
        <begin position="794"/>
        <end position="803"/>
    </location>
</feature>
<accession>A0ABQ9X0P5</accession>
<keyword evidence="3" id="KW-0732">Signal</keyword>
<feature type="chain" id="PRO_5045482157" evidence="3">
    <location>
        <begin position="20"/>
        <end position="882"/>
    </location>
</feature>
<keyword evidence="2" id="KW-0812">Transmembrane</keyword>
<feature type="compositionally biased region" description="Acidic residues" evidence="1">
    <location>
        <begin position="839"/>
        <end position="853"/>
    </location>
</feature>
<comment type="caution">
    <text evidence="4">The sequence shown here is derived from an EMBL/GenBank/DDBJ whole genome shotgun (WGS) entry which is preliminary data.</text>
</comment>
<feature type="region of interest" description="Disordered" evidence="1">
    <location>
        <begin position="523"/>
        <end position="551"/>
    </location>
</feature>
<evidence type="ECO:0000313" key="4">
    <source>
        <dbReference type="EMBL" id="KAK2944919.1"/>
    </source>
</evidence>
<keyword evidence="2" id="KW-0472">Membrane</keyword>
<feature type="region of interest" description="Disordered" evidence="1">
    <location>
        <begin position="572"/>
        <end position="600"/>
    </location>
</feature>
<name>A0ABQ9X0P5_9EUKA</name>
<feature type="compositionally biased region" description="Acidic residues" evidence="1">
    <location>
        <begin position="729"/>
        <end position="740"/>
    </location>
</feature>
<feature type="region of interest" description="Disordered" evidence="1">
    <location>
        <begin position="628"/>
        <end position="882"/>
    </location>
</feature>
<feature type="compositionally biased region" description="Acidic residues" evidence="1">
    <location>
        <begin position="696"/>
        <end position="712"/>
    </location>
</feature>
<keyword evidence="2" id="KW-1133">Transmembrane helix</keyword>
<reference evidence="4 5" key="1">
    <citation type="journal article" date="2022" name="bioRxiv">
        <title>Genomics of Preaxostyla Flagellates Illuminates Evolutionary Transitions and the Path Towards Mitochondrial Loss.</title>
        <authorList>
            <person name="Novak L.V.F."/>
            <person name="Treitli S.C."/>
            <person name="Pyrih J."/>
            <person name="Halakuc P."/>
            <person name="Pipaliya S.V."/>
            <person name="Vacek V."/>
            <person name="Brzon O."/>
            <person name="Soukal P."/>
            <person name="Eme L."/>
            <person name="Dacks J.B."/>
            <person name="Karnkowska A."/>
            <person name="Elias M."/>
            <person name="Hampl V."/>
        </authorList>
    </citation>
    <scope>NUCLEOTIDE SEQUENCE [LARGE SCALE GENOMIC DNA]</scope>
    <source>
        <strain evidence="4">NAU3</strain>
        <tissue evidence="4">Gut</tissue>
    </source>
</reference>
<feature type="signal peptide" evidence="3">
    <location>
        <begin position="1"/>
        <end position="19"/>
    </location>
</feature>
<feature type="compositionally biased region" description="Basic residues" evidence="1">
    <location>
        <begin position="716"/>
        <end position="725"/>
    </location>
</feature>
<feature type="compositionally biased region" description="Basic residues" evidence="1">
    <location>
        <begin position="780"/>
        <end position="789"/>
    </location>
</feature>
<gene>
    <name evidence="4" type="ORF">BLNAU_20162</name>
</gene>
<feature type="compositionally biased region" description="Basic and acidic residues" evidence="1">
    <location>
        <begin position="628"/>
        <end position="639"/>
    </location>
</feature>
<evidence type="ECO:0000313" key="5">
    <source>
        <dbReference type="Proteomes" id="UP001281761"/>
    </source>
</evidence>